<feature type="compositionally biased region" description="Polar residues" evidence="1">
    <location>
        <begin position="769"/>
        <end position="778"/>
    </location>
</feature>
<feature type="compositionally biased region" description="Polar residues" evidence="1">
    <location>
        <begin position="1082"/>
        <end position="1091"/>
    </location>
</feature>
<evidence type="ECO:0000259" key="2">
    <source>
        <dbReference type="PROSITE" id="PS50181"/>
    </source>
</evidence>
<proteinExistence type="predicted"/>
<gene>
    <name evidence="3" type="ORF">DCS_06307</name>
</gene>
<dbReference type="Gene3D" id="2.130.10.10">
    <property type="entry name" value="YVTN repeat-like/Quinoprotein amine dehydrogenase"/>
    <property type="match status" value="1"/>
</dbReference>
<dbReference type="InterPro" id="IPR055589">
    <property type="entry name" value="DUF7165"/>
</dbReference>
<dbReference type="InterPro" id="IPR036047">
    <property type="entry name" value="F-box-like_dom_sf"/>
</dbReference>
<dbReference type="InterPro" id="IPR001810">
    <property type="entry name" value="F-box_dom"/>
</dbReference>
<dbReference type="SUPFAM" id="SSF81383">
    <property type="entry name" value="F-box domain"/>
    <property type="match status" value="1"/>
</dbReference>
<feature type="region of interest" description="Disordered" evidence="1">
    <location>
        <begin position="587"/>
        <end position="818"/>
    </location>
</feature>
<feature type="region of interest" description="Disordered" evidence="1">
    <location>
        <begin position="1078"/>
        <end position="1194"/>
    </location>
</feature>
<feature type="compositionally biased region" description="Basic and acidic residues" evidence="1">
    <location>
        <begin position="691"/>
        <end position="709"/>
    </location>
</feature>
<feature type="domain" description="F-box" evidence="2">
    <location>
        <begin position="31"/>
        <end position="77"/>
    </location>
</feature>
<dbReference type="InterPro" id="IPR015943">
    <property type="entry name" value="WD40/YVTN_repeat-like_dom_sf"/>
</dbReference>
<feature type="compositionally biased region" description="Low complexity" evidence="1">
    <location>
        <begin position="668"/>
        <end position="688"/>
    </location>
</feature>
<dbReference type="RefSeq" id="XP_040653702.1">
    <property type="nucleotide sequence ID" value="XM_040803598.1"/>
</dbReference>
<dbReference type="GeneID" id="63718950"/>
<dbReference type="CDD" id="cd09917">
    <property type="entry name" value="F-box_SF"/>
    <property type="match status" value="1"/>
</dbReference>
<organism evidence="3 4">
    <name type="scientific">Drechmeria coniospora</name>
    <name type="common">Nematophagous fungus</name>
    <name type="synonym">Meria coniospora</name>
    <dbReference type="NCBI Taxonomy" id="98403"/>
    <lineage>
        <taxon>Eukaryota</taxon>
        <taxon>Fungi</taxon>
        <taxon>Dikarya</taxon>
        <taxon>Ascomycota</taxon>
        <taxon>Pezizomycotina</taxon>
        <taxon>Sordariomycetes</taxon>
        <taxon>Hypocreomycetidae</taxon>
        <taxon>Hypocreales</taxon>
        <taxon>Ophiocordycipitaceae</taxon>
        <taxon>Drechmeria</taxon>
    </lineage>
</organism>
<dbReference type="Pfam" id="PF23749">
    <property type="entry name" value="DUF7165"/>
    <property type="match status" value="1"/>
</dbReference>
<dbReference type="Gene3D" id="1.20.1280.50">
    <property type="match status" value="1"/>
</dbReference>
<dbReference type="AlphaFoldDB" id="A0A151GB61"/>
<keyword evidence="4" id="KW-1185">Reference proteome</keyword>
<dbReference type="STRING" id="98403.A0A151GB61"/>
<feature type="region of interest" description="Disordered" evidence="1">
    <location>
        <begin position="1029"/>
        <end position="1048"/>
    </location>
</feature>
<evidence type="ECO:0000256" key="1">
    <source>
        <dbReference type="SAM" id="MobiDB-lite"/>
    </source>
</evidence>
<dbReference type="Proteomes" id="UP000076580">
    <property type="component" value="Chromosome 03"/>
</dbReference>
<feature type="region of interest" description="Disordered" evidence="1">
    <location>
        <begin position="841"/>
        <end position="897"/>
    </location>
</feature>
<dbReference type="SUPFAM" id="SSF82171">
    <property type="entry name" value="DPP6 N-terminal domain-like"/>
    <property type="match status" value="1"/>
</dbReference>
<evidence type="ECO:0000313" key="4">
    <source>
        <dbReference type="Proteomes" id="UP000076580"/>
    </source>
</evidence>
<feature type="compositionally biased region" description="Low complexity" evidence="1">
    <location>
        <begin position="854"/>
        <end position="868"/>
    </location>
</feature>
<name>A0A151GB61_DRECN</name>
<dbReference type="InParanoid" id="A0A151GB61"/>
<evidence type="ECO:0000313" key="3">
    <source>
        <dbReference type="EMBL" id="KYK54350.1"/>
    </source>
</evidence>
<dbReference type="EMBL" id="LAYC01000003">
    <property type="protein sequence ID" value="KYK54350.1"/>
    <property type="molecule type" value="Genomic_DNA"/>
</dbReference>
<reference evidence="3 4" key="1">
    <citation type="journal article" date="2016" name="Sci. Rep.">
        <title>Insights into Adaptations to a Near-Obligate Nematode Endoparasitic Lifestyle from the Finished Genome of Drechmeria coniospora.</title>
        <authorList>
            <person name="Zhang L."/>
            <person name="Zhou Z."/>
            <person name="Guo Q."/>
            <person name="Fokkens L."/>
            <person name="Miskei M."/>
            <person name="Pocsi I."/>
            <person name="Zhang W."/>
            <person name="Chen M."/>
            <person name="Wang L."/>
            <person name="Sun Y."/>
            <person name="Donzelli B.G."/>
            <person name="Gibson D.M."/>
            <person name="Nelson D.R."/>
            <person name="Luo J.G."/>
            <person name="Rep M."/>
            <person name="Liu H."/>
            <person name="Yang S."/>
            <person name="Wang J."/>
            <person name="Krasnoff S.B."/>
            <person name="Xu Y."/>
            <person name="Molnar I."/>
            <person name="Lin M."/>
        </authorList>
    </citation>
    <scope>NUCLEOTIDE SEQUENCE [LARGE SCALE GENOMIC DNA]</scope>
    <source>
        <strain evidence="3 4">ARSEF 6962</strain>
    </source>
</reference>
<sequence length="1194" mass="128829">MARDGMAAGPAGTAERSSIEKTRYYVSPDVADLFQQLPDEIIEQILLATDPNGFASLALLNRKWRAVSQHSHIYHHHLARCVSYLSGSGGLPPADDDNLPLLRRLFAREVKRNLFDAYLRPRETVYKLVSNSISSSSCPGGEGMQFAASPLGHHLLAYNSSRLYVVDVRQDTLKVKRELKILRRPASACITDDANLLAVLSTEMQVDLYDLTKRPPQRKHSLLLDNKPRAIAISSCGSVLAAAYDGGIEVSSLHPNASSTDSRAVKCDAVDNLAFSPDGSQILGTTIHSTPPSTVILTAPYYDPGSQFADNLSAMWTTSILFPNTSRDCSHAILLQDGTHGEAEWTFTYDRSFETFRAVRFDDLRNGTTYFTGPNPKASDQSKLLPCTLPSATFHGDLVSSAFQASEVWMYGLPRDLAAVPVTTSDHDAPLDPPVPGRHSTGPAGLCRRASTRTQESEAERIPQWQLLCDNSRNNVVSGRKITELAGLSSVKWVAGFAAASSKERLVITARGVAGPRLVTDEEDVDFVDGSRVTLLDFDYGLVDGHRNEVTIDVGTDDAEVLEEETRDIEAEVAIIRRRTVAQKRAGRHPLLRATTTLDRESAAGSNVQPDGGGGGGGGDDDDPLAPRIMGKPHASRQPVAVEAETASIEEQEALDAPYAHASPRSGTTLRRAATAAAANRRLNPTTADGRPIEYRRADGRDEHPHESDADNWVPPPPPYQKEDPGDLPAFMRGPSVAPLHSVPPLPLGNPAEAENHVAQPRLGRSHQRTASDSTTLSRRLAGNMPRPRSSPSIQSLYEGPDDLYDVSPPASPSMSLTELNERQLSSSYSNVTAVSMVSSSASAGTETFRSRPRIPSTTSSTRSSTPTVGNDPAGPSHPPLEPHFPDSPSNGTRPAVATERRLVTSRTWPLQLPSHAEASPLAANPMIYPVPAPLSSMTAYSLENSLPPAPSSGQLASLNKRMNQGNPRQLSGGMHIQQALASSANSECRPGHRAAALRQWQSGGGGRPITEVPMPEYDCPLIISTPKGVSGAFDSPSRRTSGRSRTETQILSPIPQHPRLNSSTNAHSTVERLETIYRPRSLQSGQSTSAVLKPKTRSKPKTKPSALPGWLRSTATPLRMSPTGVSRQASKAKRSAAKNMQDARKKGWTGKKKKQRMEGQMDSGVANVAPSQDGGWRDVSPPLVQKGKKCVVM</sequence>
<comment type="caution">
    <text evidence="3">The sequence shown here is derived from an EMBL/GenBank/DDBJ whole genome shotgun (WGS) entry which is preliminary data.</text>
</comment>
<accession>A0A151GB61</accession>
<protein>
    <submittedName>
        <fullName evidence="3">F-box domain protein</fullName>
    </submittedName>
</protein>
<dbReference type="PROSITE" id="PS50181">
    <property type="entry name" value="FBOX"/>
    <property type="match status" value="1"/>
</dbReference>
<feature type="compositionally biased region" description="Basic residues" evidence="1">
    <location>
        <begin position="1147"/>
        <end position="1156"/>
    </location>
</feature>